<evidence type="ECO:0000256" key="5">
    <source>
        <dbReference type="ARBA" id="ARBA00023157"/>
    </source>
</evidence>
<evidence type="ECO:0000256" key="10">
    <source>
        <dbReference type="PIRSR" id="PIRSR000077-4"/>
    </source>
</evidence>
<dbReference type="PANTHER" id="PTHR45663">
    <property type="entry name" value="GEO12009P1"/>
    <property type="match status" value="1"/>
</dbReference>
<keyword evidence="3" id="KW-0813">Transport</keyword>
<evidence type="ECO:0000256" key="7">
    <source>
        <dbReference type="NCBIfam" id="TIGR01068"/>
    </source>
</evidence>
<evidence type="ECO:0000256" key="2">
    <source>
        <dbReference type="ARBA" id="ARBA00020570"/>
    </source>
</evidence>
<feature type="domain" description="Thioredoxin" evidence="11">
    <location>
        <begin position="1"/>
        <end position="100"/>
    </location>
</feature>
<evidence type="ECO:0000256" key="6">
    <source>
        <dbReference type="ARBA" id="ARBA00023284"/>
    </source>
</evidence>
<dbReference type="STRING" id="1423724.FC32_GL001777"/>
<name>A0A0R1TZT2_9LACO</name>
<dbReference type="PRINTS" id="PR00421">
    <property type="entry name" value="THIOREDOXIN"/>
</dbReference>
<comment type="similarity">
    <text evidence="1 8">Belongs to the thioredoxin family.</text>
</comment>
<dbReference type="OrthoDB" id="9790390at2"/>
<evidence type="ECO:0000256" key="9">
    <source>
        <dbReference type="PIRSR" id="PIRSR000077-1"/>
    </source>
</evidence>
<dbReference type="SUPFAM" id="SSF52833">
    <property type="entry name" value="Thioredoxin-like"/>
    <property type="match status" value="1"/>
</dbReference>
<dbReference type="GO" id="GO:0015035">
    <property type="term" value="F:protein-disulfide reductase activity"/>
    <property type="evidence" value="ECO:0007669"/>
    <property type="project" value="UniProtKB-UniRule"/>
</dbReference>
<dbReference type="Proteomes" id="UP000051324">
    <property type="component" value="Unassembled WGS sequence"/>
</dbReference>
<dbReference type="FunFam" id="3.40.30.10:FF:000001">
    <property type="entry name" value="Thioredoxin"/>
    <property type="match status" value="1"/>
</dbReference>
<feature type="site" description="Deprotonates C-terminal active site Cys" evidence="9">
    <location>
        <position position="18"/>
    </location>
</feature>
<evidence type="ECO:0000256" key="8">
    <source>
        <dbReference type="PIRNR" id="PIRNR000077"/>
    </source>
</evidence>
<dbReference type="PATRIC" id="fig|1423724.4.peg.1848"/>
<dbReference type="Gene3D" id="3.40.30.10">
    <property type="entry name" value="Glutaredoxin"/>
    <property type="match status" value="1"/>
</dbReference>
<feature type="active site" description="Nucleophile" evidence="9">
    <location>
        <position position="27"/>
    </location>
</feature>
<keyword evidence="6 10" id="KW-0676">Redox-active center</keyword>
<dbReference type="InterPro" id="IPR005746">
    <property type="entry name" value="Thioredoxin"/>
</dbReference>
<gene>
    <name evidence="12" type="ORF">FC32_GL001777</name>
</gene>
<evidence type="ECO:0000313" key="12">
    <source>
        <dbReference type="EMBL" id="KRL86736.1"/>
    </source>
</evidence>
<feature type="site" description="Contributes to redox potential value" evidence="9">
    <location>
        <position position="25"/>
    </location>
</feature>
<dbReference type="PIRSF" id="PIRSF000077">
    <property type="entry name" value="Thioredoxin"/>
    <property type="match status" value="1"/>
</dbReference>
<comment type="caution">
    <text evidence="12">The sequence shown here is derived from an EMBL/GenBank/DDBJ whole genome shotgun (WGS) entry which is preliminary data.</text>
</comment>
<dbReference type="eggNOG" id="COG3118">
    <property type="taxonomic scope" value="Bacteria"/>
</dbReference>
<evidence type="ECO:0000256" key="1">
    <source>
        <dbReference type="ARBA" id="ARBA00008987"/>
    </source>
</evidence>
<protein>
    <recommendedName>
        <fullName evidence="2 7">Thioredoxin</fullName>
    </recommendedName>
</protein>
<dbReference type="PROSITE" id="PS00194">
    <property type="entry name" value="THIOREDOXIN_1"/>
    <property type="match status" value="1"/>
</dbReference>
<keyword evidence="4" id="KW-0249">Electron transport</keyword>
<sequence>MGKKDFTTQVSDGLVLVDFYADWCGPCKLLEPVLEKLTQEFSGKIKFVKVDVQQDQALAKEYNVMSIPTMLLFVDGVAKEKITGYRKLADMRTYLTKKLTDYGD</sequence>
<feature type="site" description="Contributes to redox potential value" evidence="9">
    <location>
        <position position="26"/>
    </location>
</feature>
<dbReference type="PROSITE" id="PS51352">
    <property type="entry name" value="THIOREDOXIN_2"/>
    <property type="match status" value="1"/>
</dbReference>
<reference evidence="12 13" key="1">
    <citation type="journal article" date="2015" name="Genome Announc.">
        <title>Expanding the biotechnology potential of lactobacilli through comparative genomics of 213 strains and associated genera.</title>
        <authorList>
            <person name="Sun Z."/>
            <person name="Harris H.M."/>
            <person name="McCann A."/>
            <person name="Guo C."/>
            <person name="Argimon S."/>
            <person name="Zhang W."/>
            <person name="Yang X."/>
            <person name="Jeffery I.B."/>
            <person name="Cooney J.C."/>
            <person name="Kagawa T.F."/>
            <person name="Liu W."/>
            <person name="Song Y."/>
            <person name="Salvetti E."/>
            <person name="Wrobel A."/>
            <person name="Rasinkangas P."/>
            <person name="Parkhill J."/>
            <person name="Rea M.C."/>
            <person name="O'Sullivan O."/>
            <person name="Ritari J."/>
            <person name="Douillard F.P."/>
            <person name="Paul Ross R."/>
            <person name="Yang R."/>
            <person name="Briner A.E."/>
            <person name="Felis G.E."/>
            <person name="de Vos W.M."/>
            <person name="Barrangou R."/>
            <person name="Klaenhammer T.R."/>
            <person name="Caufield P.W."/>
            <person name="Cui Y."/>
            <person name="Zhang H."/>
            <person name="O'Toole P.W."/>
        </authorList>
    </citation>
    <scope>NUCLEOTIDE SEQUENCE [LARGE SCALE GENOMIC DNA]</scope>
    <source>
        <strain evidence="12 13">DSM 16634</strain>
    </source>
</reference>
<feature type="active site" description="Nucleophile" evidence="9">
    <location>
        <position position="24"/>
    </location>
</feature>
<dbReference type="EMBL" id="AZFT01000018">
    <property type="protein sequence ID" value="KRL86736.1"/>
    <property type="molecule type" value="Genomic_DNA"/>
</dbReference>
<organism evidence="12 13">
    <name type="scientific">Ligilactobacillus apodemi DSM 16634 = JCM 16172</name>
    <dbReference type="NCBI Taxonomy" id="1423724"/>
    <lineage>
        <taxon>Bacteria</taxon>
        <taxon>Bacillati</taxon>
        <taxon>Bacillota</taxon>
        <taxon>Bacilli</taxon>
        <taxon>Lactobacillales</taxon>
        <taxon>Lactobacillaceae</taxon>
        <taxon>Ligilactobacillus</taxon>
    </lineage>
</organism>
<dbReference type="InterPro" id="IPR017937">
    <property type="entry name" value="Thioredoxin_CS"/>
</dbReference>
<keyword evidence="5 10" id="KW-1015">Disulfide bond</keyword>
<dbReference type="PANTHER" id="PTHR45663:SF11">
    <property type="entry name" value="GEO12009P1"/>
    <property type="match status" value="1"/>
</dbReference>
<dbReference type="RefSeq" id="WP_155891456.1">
    <property type="nucleotide sequence ID" value="NZ_AZFT01000018.1"/>
</dbReference>
<dbReference type="Pfam" id="PF00085">
    <property type="entry name" value="Thioredoxin"/>
    <property type="match status" value="1"/>
</dbReference>
<feature type="disulfide bond" description="Redox-active" evidence="10">
    <location>
        <begin position="24"/>
        <end position="27"/>
    </location>
</feature>
<dbReference type="CDD" id="cd02947">
    <property type="entry name" value="TRX_family"/>
    <property type="match status" value="1"/>
</dbReference>
<accession>A0A0R1TZT2</accession>
<dbReference type="AlphaFoldDB" id="A0A0R1TZT2"/>
<evidence type="ECO:0000256" key="3">
    <source>
        <dbReference type="ARBA" id="ARBA00022448"/>
    </source>
</evidence>
<evidence type="ECO:0000313" key="13">
    <source>
        <dbReference type="Proteomes" id="UP000051324"/>
    </source>
</evidence>
<evidence type="ECO:0000256" key="4">
    <source>
        <dbReference type="ARBA" id="ARBA00022982"/>
    </source>
</evidence>
<dbReference type="NCBIfam" id="TIGR01068">
    <property type="entry name" value="thioredoxin"/>
    <property type="match status" value="1"/>
</dbReference>
<evidence type="ECO:0000259" key="11">
    <source>
        <dbReference type="PROSITE" id="PS51352"/>
    </source>
</evidence>
<keyword evidence="13" id="KW-1185">Reference proteome</keyword>
<dbReference type="InterPro" id="IPR036249">
    <property type="entry name" value="Thioredoxin-like_sf"/>
</dbReference>
<dbReference type="GO" id="GO:0005737">
    <property type="term" value="C:cytoplasm"/>
    <property type="evidence" value="ECO:0007669"/>
    <property type="project" value="TreeGrafter"/>
</dbReference>
<dbReference type="InterPro" id="IPR013766">
    <property type="entry name" value="Thioredoxin_domain"/>
</dbReference>
<proteinExistence type="inferred from homology"/>